<keyword evidence="1" id="KW-0812">Transmembrane</keyword>
<keyword evidence="1" id="KW-0472">Membrane</keyword>
<accession>A0A0E3S4F9</accession>
<evidence type="ECO:0000256" key="1">
    <source>
        <dbReference type="SAM" id="Phobius"/>
    </source>
</evidence>
<dbReference type="PATRIC" id="fig|1434111.4.peg.1002"/>
<dbReference type="Proteomes" id="UP000033072">
    <property type="component" value="Chromosome"/>
</dbReference>
<dbReference type="GeneID" id="24805501"/>
<protein>
    <submittedName>
        <fullName evidence="2">Uncharacterized protein</fullName>
    </submittedName>
</protein>
<evidence type="ECO:0000313" key="3">
    <source>
        <dbReference type="Proteomes" id="UP000033072"/>
    </source>
</evidence>
<proteinExistence type="predicted"/>
<dbReference type="RefSeq" id="WP_048124837.1">
    <property type="nucleotide sequence ID" value="NZ_CP009515.1"/>
</dbReference>
<gene>
    <name evidence="2" type="ORF">MSLAZ_0796</name>
</gene>
<feature type="transmembrane region" description="Helical" evidence="1">
    <location>
        <begin position="17"/>
        <end position="35"/>
    </location>
</feature>
<dbReference type="EMBL" id="CP009515">
    <property type="protein sequence ID" value="AKB74057.1"/>
    <property type="molecule type" value="Genomic_DNA"/>
</dbReference>
<reference evidence="2 3" key="1">
    <citation type="submission" date="2014-07" db="EMBL/GenBank/DDBJ databases">
        <title>Methanogenic archaea and the global carbon cycle.</title>
        <authorList>
            <person name="Henriksen J.R."/>
            <person name="Luke J."/>
            <person name="Reinhart S."/>
            <person name="Benedict M.N."/>
            <person name="Youngblut N.D."/>
            <person name="Metcalf M.E."/>
            <person name="Whitaker R.J."/>
            <person name="Metcalf W.W."/>
        </authorList>
    </citation>
    <scope>NUCLEOTIDE SEQUENCE [LARGE SCALE GENOMIC DNA]</scope>
    <source>
        <strain evidence="2 3">Z-7289</strain>
    </source>
</reference>
<dbReference type="AlphaFoldDB" id="A0A0E3S4F9"/>
<keyword evidence="1" id="KW-1133">Transmembrane helix</keyword>
<sequence length="288" mass="33461">MLALINWQMDSSSSSNTFTIIVSLTALFISILGYLDNRKNLKLNEKNLNIVLKGESNKKNLEQCWSILLETSKDLKELEKQSFIFGIDEAASNITMHVLEKEEIFNLSIRYTCLRIVNNENPEPNPLEIEINSIKNSKDFRTKAFSYKCEDSEIVFNPSCTVQFTADPAIIIIDEYDLSEIFSGLAHIENDLNNLKNFEPLIRTFDSGFLEVVDKNCQDIFDLLYEALNKKVYNFSFNNNVKRIKPSEITDMFYDSINYYEIMQKMEYMSEELKDRSEELGKTLVNKF</sequence>
<dbReference type="KEGG" id="mls:MSLAZ_0796"/>
<organism evidence="2 3">
    <name type="scientific">Methanosarcina lacustris Z-7289</name>
    <dbReference type="NCBI Taxonomy" id="1434111"/>
    <lineage>
        <taxon>Archaea</taxon>
        <taxon>Methanobacteriati</taxon>
        <taxon>Methanobacteriota</taxon>
        <taxon>Stenosarchaea group</taxon>
        <taxon>Methanomicrobia</taxon>
        <taxon>Methanosarcinales</taxon>
        <taxon>Methanosarcinaceae</taxon>
        <taxon>Methanosarcina</taxon>
    </lineage>
</organism>
<dbReference type="HOGENOM" id="CLU_965092_0_0_2"/>
<name>A0A0E3S4F9_9EURY</name>
<evidence type="ECO:0000313" key="2">
    <source>
        <dbReference type="EMBL" id="AKB74057.1"/>
    </source>
</evidence>
<keyword evidence="3" id="KW-1185">Reference proteome</keyword>